<gene>
    <name evidence="1" type="ORF">ANSO36C_67480</name>
</gene>
<dbReference type="RefSeq" id="WP_251960987.1">
    <property type="nucleotide sequence ID" value="NZ_AP025735.1"/>
</dbReference>
<keyword evidence="1" id="KW-0614">Plasmid</keyword>
<dbReference type="Proteomes" id="UP001055453">
    <property type="component" value="Plasmid pANSO36C"/>
</dbReference>
<geneLocation type="plasmid" evidence="1 2">
    <name>pANSO36C</name>
</geneLocation>
<keyword evidence="2" id="KW-1185">Reference proteome</keyword>
<proteinExistence type="predicted"/>
<protein>
    <submittedName>
        <fullName evidence="1">Uncharacterized protein</fullName>
    </submittedName>
</protein>
<sequence>MADTKLNQIKLTYTAVDLAKELGTSDTNIRTNWLPKLEEVFWWKVADLKDGDRFTAWAREEFFNLQAAISPKIPMRSPDSIILRDDSGKPLMQSNPDRIGIEIYKKQVWERYNRLPEKRVDAPAVIVPVEVLDADIIEREETALTNIDSLGNFLDLNLANVMQSGRALGNEIGAIFLEETSKGADETIRNGLNTLGKALNPRSRKK</sequence>
<name>A0ABN6QCQ6_NOSCO</name>
<accession>A0ABN6QCQ6</accession>
<organism evidence="1 2">
    <name type="scientific">Nostoc cf. commune SO-36</name>
    <dbReference type="NCBI Taxonomy" id="449208"/>
    <lineage>
        <taxon>Bacteria</taxon>
        <taxon>Bacillati</taxon>
        <taxon>Cyanobacteriota</taxon>
        <taxon>Cyanophyceae</taxon>
        <taxon>Nostocales</taxon>
        <taxon>Nostocaceae</taxon>
        <taxon>Nostoc</taxon>
    </lineage>
</organism>
<evidence type="ECO:0000313" key="2">
    <source>
        <dbReference type="Proteomes" id="UP001055453"/>
    </source>
</evidence>
<reference evidence="1" key="1">
    <citation type="submission" date="2022-04" db="EMBL/GenBank/DDBJ databases">
        <title>Complete genome sequence of a cyanobacterium, Nostoc sp. SO-36, isolated in Antarctica.</title>
        <authorList>
            <person name="Kanesaki Y."/>
            <person name="Effendi D."/>
            <person name="Sakamoto T."/>
            <person name="Ohtani S."/>
            <person name="Awai K."/>
        </authorList>
    </citation>
    <scope>NUCLEOTIDE SEQUENCE</scope>
    <source>
        <strain evidence="1">SO-36</strain>
        <plasmid evidence="1">pANSO36C</plasmid>
    </source>
</reference>
<evidence type="ECO:0000313" key="1">
    <source>
        <dbReference type="EMBL" id="BDI20946.1"/>
    </source>
</evidence>
<dbReference type="EMBL" id="AP025735">
    <property type="protein sequence ID" value="BDI20946.1"/>
    <property type="molecule type" value="Genomic_DNA"/>
</dbReference>